<protein>
    <submittedName>
        <fullName evidence="2">Extensin family protein</fullName>
    </submittedName>
</protein>
<gene>
    <name evidence="2" type="ORF">HUO14_15930</name>
</gene>
<dbReference type="PROSITE" id="PS51257">
    <property type="entry name" value="PROKAR_LIPOPROTEIN"/>
    <property type="match status" value="1"/>
</dbReference>
<feature type="domain" description="Extensin-like C-terminal" evidence="1">
    <location>
        <begin position="58"/>
        <end position="227"/>
    </location>
</feature>
<keyword evidence="3" id="KW-1185">Reference proteome</keyword>
<dbReference type="EMBL" id="JABWMH010000005">
    <property type="protein sequence ID" value="NVD29388.1"/>
    <property type="molecule type" value="Genomic_DNA"/>
</dbReference>
<reference evidence="2 3" key="1">
    <citation type="submission" date="2020-06" db="EMBL/GenBank/DDBJ databases">
        <authorList>
            <person name="Kim S.-J."/>
            <person name="Park S.-J."/>
        </authorList>
    </citation>
    <scope>NUCLEOTIDE SEQUENCE [LARGE SCALE GENOMIC DNA]</scope>
    <source>
        <strain evidence="2 3">SW-151</strain>
    </source>
</reference>
<dbReference type="Proteomes" id="UP000652427">
    <property type="component" value="Unassembled WGS sequence"/>
</dbReference>
<dbReference type="InterPro" id="IPR009683">
    <property type="entry name" value="Extensin-like_C"/>
</dbReference>
<comment type="caution">
    <text evidence="2">The sequence shown here is derived from an EMBL/GenBank/DDBJ whole genome shotgun (WGS) entry which is preliminary data.</text>
</comment>
<name>A0ABX2N6N0_9SPHN</name>
<dbReference type="Pfam" id="PF06904">
    <property type="entry name" value="Extensin-like_C"/>
    <property type="match status" value="1"/>
</dbReference>
<evidence type="ECO:0000313" key="3">
    <source>
        <dbReference type="Proteomes" id="UP000652427"/>
    </source>
</evidence>
<evidence type="ECO:0000313" key="2">
    <source>
        <dbReference type="EMBL" id="NVD29388.1"/>
    </source>
</evidence>
<organism evidence="2 3">
    <name type="scientific">Parasphingorhabdus flavimaris</name>
    <dbReference type="NCBI Taxonomy" id="266812"/>
    <lineage>
        <taxon>Bacteria</taxon>
        <taxon>Pseudomonadati</taxon>
        <taxon>Pseudomonadota</taxon>
        <taxon>Alphaproteobacteria</taxon>
        <taxon>Sphingomonadales</taxon>
        <taxon>Sphingomonadaceae</taxon>
        <taxon>Parasphingorhabdus</taxon>
    </lineage>
</organism>
<dbReference type="RefSeq" id="WP_176280817.1">
    <property type="nucleotide sequence ID" value="NZ_JABWMH010000005.1"/>
</dbReference>
<proteinExistence type="predicted"/>
<sequence>MKFTLDDKRRGRTIATLGLVSLLLSACGAIPSGNGSGSQRPQASAGLGSFDPSPSARQCFSDLGKANVRFSPLPNRQFSGGCSQIDSIKLLDVGADVTNLGPVKCELASKFAAWTEYAVKRAARQYLGSDLQRIETMGSYSCRNIAGSGKLSQHAHANAIDVSAFVLTDGRRITVENNWQSGRREMQFLAAIHDSACKRFGTVLSPDYNAAHRNHFHLDMSGNGYCR</sequence>
<evidence type="ECO:0000259" key="1">
    <source>
        <dbReference type="Pfam" id="PF06904"/>
    </source>
</evidence>
<accession>A0ABX2N6N0</accession>